<keyword evidence="1" id="KW-0675">Receptor</keyword>
<reference evidence="1" key="2">
    <citation type="submission" date="2023-04" db="EMBL/GenBank/DDBJ databases">
        <authorList>
            <person name="Bruccoleri R.E."/>
            <person name="Oakeley E.J."/>
            <person name="Faust A.-M."/>
            <person name="Dessus-Babus S."/>
            <person name="Altorfer M."/>
            <person name="Burckhardt D."/>
            <person name="Oertli M."/>
            <person name="Naumann U."/>
            <person name="Petersen F."/>
            <person name="Wong J."/>
        </authorList>
    </citation>
    <scope>NUCLEOTIDE SEQUENCE</scope>
    <source>
        <strain evidence="1">GSM-AAB239-AS_SAM_17_03QT</strain>
        <tissue evidence="1">Leaf</tissue>
    </source>
</reference>
<dbReference type="EMBL" id="JANAVB010035418">
    <property type="protein sequence ID" value="KAJ6805494.1"/>
    <property type="molecule type" value="Genomic_DNA"/>
</dbReference>
<keyword evidence="2" id="KW-1185">Reference proteome</keyword>
<organism evidence="1 2">
    <name type="scientific">Iris pallida</name>
    <name type="common">Sweet iris</name>
    <dbReference type="NCBI Taxonomy" id="29817"/>
    <lineage>
        <taxon>Eukaryota</taxon>
        <taxon>Viridiplantae</taxon>
        <taxon>Streptophyta</taxon>
        <taxon>Embryophyta</taxon>
        <taxon>Tracheophyta</taxon>
        <taxon>Spermatophyta</taxon>
        <taxon>Magnoliopsida</taxon>
        <taxon>Liliopsida</taxon>
        <taxon>Asparagales</taxon>
        <taxon>Iridaceae</taxon>
        <taxon>Iridoideae</taxon>
        <taxon>Irideae</taxon>
        <taxon>Iris</taxon>
    </lineage>
</organism>
<name>A0AAX6EN55_IRIPA</name>
<protein>
    <submittedName>
        <fullName evidence="1">Proline-rich receptor-like protein kinase PERK2</fullName>
    </submittedName>
</protein>
<accession>A0AAX6EN55</accession>
<dbReference type="Proteomes" id="UP001140949">
    <property type="component" value="Unassembled WGS sequence"/>
</dbReference>
<evidence type="ECO:0000313" key="2">
    <source>
        <dbReference type="Proteomes" id="UP001140949"/>
    </source>
</evidence>
<comment type="caution">
    <text evidence="1">The sequence shown here is derived from an EMBL/GenBank/DDBJ whole genome shotgun (WGS) entry which is preliminary data.</text>
</comment>
<keyword evidence="1" id="KW-0808">Transferase</keyword>
<sequence length="87" mass="8832">MGGLTGSFRGVLGIEAASMRGATVVPVEVLAVGRQRILAGARLGETAPEHSSVGKSGSILAVVVSEGWQPRAFGSGGAYVQPERTQP</sequence>
<dbReference type="GO" id="GO:0016301">
    <property type="term" value="F:kinase activity"/>
    <property type="evidence" value="ECO:0007669"/>
    <property type="project" value="UniProtKB-KW"/>
</dbReference>
<keyword evidence="1" id="KW-0418">Kinase</keyword>
<gene>
    <name evidence="1" type="ORF">M6B38_180765</name>
</gene>
<proteinExistence type="predicted"/>
<dbReference type="AlphaFoldDB" id="A0AAX6EN55"/>
<evidence type="ECO:0000313" key="1">
    <source>
        <dbReference type="EMBL" id="KAJ6805494.1"/>
    </source>
</evidence>
<reference evidence="1" key="1">
    <citation type="journal article" date="2023" name="GigaByte">
        <title>Genome assembly of the bearded iris, Iris pallida Lam.</title>
        <authorList>
            <person name="Bruccoleri R.E."/>
            <person name="Oakeley E.J."/>
            <person name="Faust A.M.E."/>
            <person name="Altorfer M."/>
            <person name="Dessus-Babus S."/>
            <person name="Burckhardt D."/>
            <person name="Oertli M."/>
            <person name="Naumann U."/>
            <person name="Petersen F."/>
            <person name="Wong J."/>
        </authorList>
    </citation>
    <scope>NUCLEOTIDE SEQUENCE</scope>
    <source>
        <strain evidence="1">GSM-AAB239-AS_SAM_17_03QT</strain>
    </source>
</reference>